<name>A0A831QRQ9_9FLAO</name>
<comment type="caution">
    <text evidence="2">The sequence shown here is derived from an EMBL/GenBank/DDBJ whole genome shotgun (WGS) entry which is preliminary data.</text>
</comment>
<evidence type="ECO:0000256" key="1">
    <source>
        <dbReference type="SAM" id="MobiDB-lite"/>
    </source>
</evidence>
<evidence type="ECO:0000313" key="2">
    <source>
        <dbReference type="EMBL" id="HEA21471.1"/>
    </source>
</evidence>
<protein>
    <submittedName>
        <fullName evidence="2">Uncharacterized protein</fullName>
    </submittedName>
</protein>
<feature type="compositionally biased region" description="Basic and acidic residues" evidence="1">
    <location>
        <begin position="1"/>
        <end position="14"/>
    </location>
</feature>
<dbReference type="EMBL" id="DRGL01000039">
    <property type="protein sequence ID" value="HEA21471.1"/>
    <property type="molecule type" value="Genomic_DNA"/>
</dbReference>
<organism evidence="2">
    <name type="scientific">Pricia antarctica</name>
    <dbReference type="NCBI Taxonomy" id="641691"/>
    <lineage>
        <taxon>Bacteria</taxon>
        <taxon>Pseudomonadati</taxon>
        <taxon>Bacteroidota</taxon>
        <taxon>Flavobacteriia</taxon>
        <taxon>Flavobacteriales</taxon>
        <taxon>Flavobacteriaceae</taxon>
        <taxon>Pricia</taxon>
    </lineage>
</organism>
<dbReference type="Proteomes" id="UP000886191">
    <property type="component" value="Unassembled WGS sequence"/>
</dbReference>
<gene>
    <name evidence="2" type="ORF">ENH87_11185</name>
</gene>
<sequence length="292" mass="32760">MQKDSENVEAKTEGTEIEPVPGESGLVSLPEDKKSVDDILFLADNIQRVIDAHNKIRMALLRLAQPGDWIVFSDDKDKSKEKAELGFAGAMRIGSTLGVNFTNWSSEKENGTDDNGEWYRWNFECDASYKSRIVRVYGRAASKDKFFGKAYGKFKPLHDIDEGNIKMAGRRGAMKEGIKVLFGLHRMNPTELEKFGVKLDRAGGHMFKGEKEQATAEVKNVIVQIKDITRKVDPKGKWTLYIVKAMDGKDYTTFDKKIADKAKEIGIETKKAKIEYTAGKHGSTIQTIAETE</sequence>
<proteinExistence type="predicted"/>
<reference evidence="2" key="1">
    <citation type="journal article" date="2020" name="mSystems">
        <title>Genome- and Community-Level Interaction Insights into Carbon Utilization and Element Cycling Functions of Hydrothermarchaeota in Hydrothermal Sediment.</title>
        <authorList>
            <person name="Zhou Z."/>
            <person name="Liu Y."/>
            <person name="Xu W."/>
            <person name="Pan J."/>
            <person name="Luo Z.H."/>
            <person name="Li M."/>
        </authorList>
    </citation>
    <scope>NUCLEOTIDE SEQUENCE [LARGE SCALE GENOMIC DNA]</scope>
    <source>
        <strain evidence="2">HyVt-345</strain>
    </source>
</reference>
<dbReference type="AlphaFoldDB" id="A0A831QRQ9"/>
<feature type="region of interest" description="Disordered" evidence="1">
    <location>
        <begin position="1"/>
        <end position="29"/>
    </location>
</feature>
<accession>A0A831QRQ9</accession>